<reference evidence="3" key="1">
    <citation type="submission" date="2018-02" db="EMBL/GenBank/DDBJ databases">
        <title>Genome sequence of Candidatus Liberibacter europaeus.</title>
        <authorList>
            <person name="Frampton R.A."/>
            <person name="Thompson S.M."/>
            <person name="David C."/>
            <person name="Addison S.M."/>
            <person name="Smith G.R."/>
        </authorList>
    </citation>
    <scope>NUCLEOTIDE SEQUENCE [LARGE SCALE GENOMIC DNA]</scope>
</reference>
<accession>A0A2T4VY11</accession>
<comment type="caution">
    <text evidence="2">The sequence shown here is derived from an EMBL/GenBank/DDBJ whole genome shotgun (WGS) entry which is preliminary data.</text>
</comment>
<sequence length="103" mass="12312">MQTQIPLERKYTKKQEEICNLLKRKLNNVEREYSKSNREFDDNSDEMRNLQNKKKNNNISTEENEALDSKSKKSKQLFAKAQHSKISRHFAEQELEKCLNTIH</sequence>
<evidence type="ECO:0000256" key="1">
    <source>
        <dbReference type="SAM" id="MobiDB-lite"/>
    </source>
</evidence>
<evidence type="ECO:0000313" key="3">
    <source>
        <dbReference type="Proteomes" id="UP000240811"/>
    </source>
</evidence>
<dbReference type="EMBL" id="PSQJ01000002">
    <property type="protein sequence ID" value="PTL86666.1"/>
    <property type="molecule type" value="Genomic_DNA"/>
</dbReference>
<feature type="region of interest" description="Disordered" evidence="1">
    <location>
        <begin position="33"/>
        <end position="86"/>
    </location>
</feature>
<protein>
    <submittedName>
        <fullName evidence="2">Uncharacterized protein</fullName>
    </submittedName>
</protein>
<gene>
    <name evidence="2" type="ORF">C4617_02285</name>
</gene>
<name>A0A2T4VY11_9HYPH</name>
<organism evidence="2 3">
    <name type="scientific">Candidatus Liberibacter europaeus</name>
    <dbReference type="NCBI Taxonomy" id="744859"/>
    <lineage>
        <taxon>Bacteria</taxon>
        <taxon>Pseudomonadati</taxon>
        <taxon>Pseudomonadota</taxon>
        <taxon>Alphaproteobacteria</taxon>
        <taxon>Hyphomicrobiales</taxon>
        <taxon>Rhizobiaceae</taxon>
        <taxon>Liberibacter</taxon>
    </lineage>
</organism>
<evidence type="ECO:0000313" key="2">
    <source>
        <dbReference type="EMBL" id="PTL86666.1"/>
    </source>
</evidence>
<proteinExistence type="predicted"/>
<dbReference type="Proteomes" id="UP000240811">
    <property type="component" value="Unassembled WGS sequence"/>
</dbReference>
<dbReference type="AlphaFoldDB" id="A0A2T4VY11"/>
<feature type="compositionally biased region" description="Basic and acidic residues" evidence="1">
    <location>
        <begin position="33"/>
        <end position="48"/>
    </location>
</feature>